<reference evidence="1 2" key="1">
    <citation type="submission" date="2017-07" db="EMBL/GenBank/DDBJ databases">
        <title>Draft sequence of Rhodococcus enclensis 23b-28.</title>
        <authorList>
            <person name="Besaury L."/>
            <person name="Sancelme M."/>
            <person name="Amato P."/>
            <person name="Lallement A."/>
            <person name="Delort A.-M."/>
        </authorList>
    </citation>
    <scope>NUCLEOTIDE SEQUENCE [LARGE SCALE GENOMIC DNA]</scope>
    <source>
        <strain evidence="1 2">23b-28</strain>
    </source>
</reference>
<accession>A0A2A5J170</accession>
<proteinExistence type="predicted"/>
<organism evidence="1 2">
    <name type="scientific">Rhodococcus qingshengii</name>
    <dbReference type="NCBI Taxonomy" id="334542"/>
    <lineage>
        <taxon>Bacteria</taxon>
        <taxon>Bacillati</taxon>
        <taxon>Actinomycetota</taxon>
        <taxon>Actinomycetes</taxon>
        <taxon>Mycobacteriales</taxon>
        <taxon>Nocardiaceae</taxon>
        <taxon>Rhodococcus</taxon>
        <taxon>Rhodococcus erythropolis group</taxon>
    </lineage>
</organism>
<dbReference type="RefSeq" id="WP_099698741.1">
    <property type="nucleotide sequence ID" value="NZ_NOVD01000053.1"/>
</dbReference>
<dbReference type="Proteomes" id="UP000230886">
    <property type="component" value="Unassembled WGS sequence"/>
</dbReference>
<evidence type="ECO:0000313" key="1">
    <source>
        <dbReference type="EMBL" id="PCK23263.1"/>
    </source>
</evidence>
<dbReference type="Pfam" id="PF24262">
    <property type="entry name" value="DUF7463"/>
    <property type="match status" value="1"/>
</dbReference>
<evidence type="ECO:0000313" key="2">
    <source>
        <dbReference type="Proteomes" id="UP000230886"/>
    </source>
</evidence>
<dbReference type="AlphaFoldDB" id="A0A2A5J170"/>
<comment type="caution">
    <text evidence="1">The sequence shown here is derived from an EMBL/GenBank/DDBJ whole genome shotgun (WGS) entry which is preliminary data.</text>
</comment>
<sequence>MSETYPPNWDARPRVEPWNGHITRQGWAEKSKDDLLGIVELLNNQLTKAQQDIRDETYLADWQRFRILRDVRVGARIYVALTRARGQGRKTIRIDDLLKEAIR</sequence>
<gene>
    <name evidence="1" type="ORF">CHR55_30400</name>
</gene>
<dbReference type="InterPro" id="IPR055886">
    <property type="entry name" value="DUF7463"/>
</dbReference>
<dbReference type="EMBL" id="NOVD01000053">
    <property type="protein sequence ID" value="PCK23263.1"/>
    <property type="molecule type" value="Genomic_DNA"/>
</dbReference>
<protein>
    <submittedName>
        <fullName evidence="1">Uncharacterized protein</fullName>
    </submittedName>
</protein>
<name>A0A2A5J170_RHOSG</name>